<keyword evidence="4 6" id="KW-0808">Transferase</keyword>
<feature type="domain" description="Glycosyltransferase 2-like" evidence="5">
    <location>
        <begin position="33"/>
        <end position="199"/>
    </location>
</feature>
<dbReference type="CDD" id="cd02526">
    <property type="entry name" value="GT2_RfbF_like"/>
    <property type="match status" value="1"/>
</dbReference>
<keyword evidence="7" id="KW-1185">Reference proteome</keyword>
<organism evidence="6 7">
    <name type="scientific">Dulcicalothrix desertica PCC 7102</name>
    <dbReference type="NCBI Taxonomy" id="232991"/>
    <lineage>
        <taxon>Bacteria</taxon>
        <taxon>Bacillati</taxon>
        <taxon>Cyanobacteriota</taxon>
        <taxon>Cyanophyceae</taxon>
        <taxon>Nostocales</taxon>
        <taxon>Calotrichaceae</taxon>
        <taxon>Dulcicalothrix</taxon>
    </lineage>
</organism>
<dbReference type="OrthoDB" id="140893at2"/>
<dbReference type="InterPro" id="IPR029044">
    <property type="entry name" value="Nucleotide-diphossugar_trans"/>
</dbReference>
<dbReference type="PANTHER" id="PTHR43179">
    <property type="entry name" value="RHAMNOSYLTRANSFERASE WBBL"/>
    <property type="match status" value="1"/>
</dbReference>
<dbReference type="Pfam" id="PF00535">
    <property type="entry name" value="Glycos_transf_2"/>
    <property type="match status" value="1"/>
</dbReference>
<evidence type="ECO:0000256" key="1">
    <source>
        <dbReference type="ARBA" id="ARBA00004776"/>
    </source>
</evidence>
<reference evidence="6" key="1">
    <citation type="submission" date="2018-12" db="EMBL/GenBank/DDBJ databases">
        <authorList>
            <person name="Will S."/>
            <person name="Neumann-Schaal M."/>
            <person name="Henke P."/>
        </authorList>
    </citation>
    <scope>NUCLEOTIDE SEQUENCE</scope>
    <source>
        <strain evidence="6">PCC 7102</strain>
    </source>
</reference>
<dbReference type="EMBL" id="RSCL01000043">
    <property type="protein sequence ID" value="RUS95244.1"/>
    <property type="molecule type" value="Genomic_DNA"/>
</dbReference>
<comment type="similarity">
    <text evidence="2">Belongs to the glycosyltransferase 2 family.</text>
</comment>
<comment type="pathway">
    <text evidence="1">Cell wall biogenesis; cell wall polysaccharide biosynthesis.</text>
</comment>
<protein>
    <submittedName>
        <fullName evidence="6">Rhamnosyltransferase</fullName>
    </submittedName>
</protein>
<gene>
    <name evidence="6" type="primary">rfbQ</name>
    <name evidence="6" type="ORF">DSM106972_091210</name>
</gene>
<proteinExistence type="inferred from homology"/>
<evidence type="ECO:0000256" key="3">
    <source>
        <dbReference type="ARBA" id="ARBA00022676"/>
    </source>
</evidence>
<name>A0A433UN32_9CYAN</name>
<dbReference type="Proteomes" id="UP000271624">
    <property type="component" value="Unassembled WGS sequence"/>
</dbReference>
<dbReference type="GO" id="GO:0016757">
    <property type="term" value="F:glycosyltransferase activity"/>
    <property type="evidence" value="ECO:0007669"/>
    <property type="project" value="UniProtKB-KW"/>
</dbReference>
<evidence type="ECO:0000259" key="5">
    <source>
        <dbReference type="Pfam" id="PF00535"/>
    </source>
</evidence>
<dbReference type="AlphaFoldDB" id="A0A433UN32"/>
<dbReference type="InterPro" id="IPR001173">
    <property type="entry name" value="Glyco_trans_2-like"/>
</dbReference>
<dbReference type="Gene3D" id="3.90.550.10">
    <property type="entry name" value="Spore Coat Polysaccharide Biosynthesis Protein SpsA, Chain A"/>
    <property type="match status" value="1"/>
</dbReference>
<dbReference type="PANTHER" id="PTHR43179:SF12">
    <property type="entry name" value="GALACTOFURANOSYLTRANSFERASE GLFT2"/>
    <property type="match status" value="1"/>
</dbReference>
<evidence type="ECO:0000313" key="7">
    <source>
        <dbReference type="Proteomes" id="UP000271624"/>
    </source>
</evidence>
<keyword evidence="3" id="KW-0328">Glycosyltransferase</keyword>
<evidence type="ECO:0000313" key="6">
    <source>
        <dbReference type="EMBL" id="RUS95244.1"/>
    </source>
</evidence>
<reference evidence="6" key="2">
    <citation type="journal article" date="2019" name="Genome Biol. Evol.">
        <title>Day and night: Metabolic profiles and evolutionary relationships of six axenic non-marine cyanobacteria.</title>
        <authorList>
            <person name="Will S.E."/>
            <person name="Henke P."/>
            <person name="Boedeker C."/>
            <person name="Huang S."/>
            <person name="Brinkmann H."/>
            <person name="Rohde M."/>
            <person name="Jarek M."/>
            <person name="Friedl T."/>
            <person name="Seufert S."/>
            <person name="Schumacher M."/>
            <person name="Overmann J."/>
            <person name="Neumann-Schaal M."/>
            <person name="Petersen J."/>
        </authorList>
    </citation>
    <scope>NUCLEOTIDE SEQUENCE [LARGE SCALE GENOMIC DNA]</scope>
    <source>
        <strain evidence="6">PCC 7102</strain>
    </source>
</reference>
<evidence type="ECO:0000256" key="4">
    <source>
        <dbReference type="ARBA" id="ARBA00022679"/>
    </source>
</evidence>
<sequence>MKKSERKLLSMVESKFTKSDSLQGINIDSIAALIVTYNPDAKLIACVTAISNQVSHILIIDNASSTNCKIILEEAEKLKNVSIIFNKENVGLATALNQGVSILRSRNYHWAITLDQDSTATPGMAHELLSTLNRYSQIEKVAFVGPYIKDEGSLGSEPKWLSSNKYFPFLFKRVECQGKDLDDVTIVITSGALTNLDMFQTLGPYRDDFFIDYIDTEYCLRAKKNGYKILVSSKAVMYHNLGNKQEIKFLFHTFRPTFHKPFRRYYIARNQVAMLKQYSFSCVHWLGFDIVASLYNLFRILLLEDHKKQNISMIFKGYLDGVRGKFGKL</sequence>
<evidence type="ECO:0000256" key="2">
    <source>
        <dbReference type="ARBA" id="ARBA00006739"/>
    </source>
</evidence>
<comment type="caution">
    <text evidence="6">The sequence shown here is derived from an EMBL/GenBank/DDBJ whole genome shotgun (WGS) entry which is preliminary data.</text>
</comment>
<dbReference type="RefSeq" id="WP_127087073.1">
    <property type="nucleotide sequence ID" value="NZ_RSCL01000043.1"/>
</dbReference>
<accession>A0A433UN32</accession>
<dbReference type="SUPFAM" id="SSF53448">
    <property type="entry name" value="Nucleotide-diphospho-sugar transferases"/>
    <property type="match status" value="1"/>
</dbReference>